<dbReference type="EMBL" id="DF820460">
    <property type="protein sequence ID" value="GAK53732.1"/>
    <property type="molecule type" value="Genomic_DNA"/>
</dbReference>
<accession>A0A081BQQ1</accession>
<dbReference type="Proteomes" id="UP000030700">
    <property type="component" value="Unassembled WGS sequence"/>
</dbReference>
<name>A0A081BQQ1_9BACT</name>
<keyword evidence="2" id="KW-1185">Reference proteome</keyword>
<evidence type="ECO:0000313" key="1">
    <source>
        <dbReference type="EMBL" id="GAK53732.1"/>
    </source>
</evidence>
<proteinExistence type="predicted"/>
<dbReference type="HOGENOM" id="CLU_189892_1_0_0"/>
<dbReference type="STRING" id="1499966.U14_05006"/>
<reference evidence="1" key="1">
    <citation type="journal article" date="2015" name="PeerJ">
        <title>First genomic representation of candidate bacterial phylum KSB3 points to enhanced environmental sensing as a trigger of wastewater bulking.</title>
        <authorList>
            <person name="Sekiguchi Y."/>
            <person name="Ohashi A."/>
            <person name="Parks D.H."/>
            <person name="Yamauchi T."/>
            <person name="Tyson G.W."/>
            <person name="Hugenholtz P."/>
        </authorList>
    </citation>
    <scope>NUCLEOTIDE SEQUENCE [LARGE SCALE GENOMIC DNA]</scope>
</reference>
<gene>
    <name evidence="1" type="ORF">U14_05006</name>
</gene>
<evidence type="ECO:0000313" key="2">
    <source>
        <dbReference type="Proteomes" id="UP000030700"/>
    </source>
</evidence>
<organism evidence="1">
    <name type="scientific">Candidatus Moduliflexus flocculans</name>
    <dbReference type="NCBI Taxonomy" id="1499966"/>
    <lineage>
        <taxon>Bacteria</taxon>
        <taxon>Candidatus Moduliflexota</taxon>
        <taxon>Candidatus Moduliflexia</taxon>
        <taxon>Candidatus Moduliflexales</taxon>
        <taxon>Candidatus Moduliflexaceae</taxon>
    </lineage>
</organism>
<dbReference type="AlphaFoldDB" id="A0A081BQQ1"/>
<sequence>MTALLERAFEQAMILPEALQDDLAEQWLQELEWELNWDTTFAASQPLLEQLALKALQDDQAGRAVEMGFDEL</sequence>
<protein>
    <submittedName>
        <fullName evidence="1">Uncharacterized protein</fullName>
    </submittedName>
</protein>